<organism evidence="2 3">
    <name type="scientific">Drosophila arizonae</name>
    <name type="common">Fruit fly</name>
    <dbReference type="NCBI Taxonomy" id="7263"/>
    <lineage>
        <taxon>Eukaryota</taxon>
        <taxon>Metazoa</taxon>
        <taxon>Ecdysozoa</taxon>
        <taxon>Arthropoda</taxon>
        <taxon>Hexapoda</taxon>
        <taxon>Insecta</taxon>
        <taxon>Pterygota</taxon>
        <taxon>Neoptera</taxon>
        <taxon>Endopterygota</taxon>
        <taxon>Diptera</taxon>
        <taxon>Brachycera</taxon>
        <taxon>Muscomorpha</taxon>
        <taxon>Ephydroidea</taxon>
        <taxon>Drosophilidae</taxon>
        <taxon>Drosophila</taxon>
    </lineage>
</organism>
<accession>A0ABM1PBH2</accession>
<dbReference type="GeneID" id="108614848"/>
<dbReference type="Pfam" id="PF06477">
    <property type="entry name" value="DUF1091"/>
    <property type="match status" value="1"/>
</dbReference>
<reference evidence="2" key="1">
    <citation type="journal article" date="1997" name="Nucleic Acids Res.">
        <title>tRNAscan-SE: a program for improved detection of transfer RNA genes in genomic sequence.</title>
        <authorList>
            <person name="Lowe T.M."/>
            <person name="Eddy S.R."/>
        </authorList>
    </citation>
    <scope>NUCLEOTIDE SEQUENCE [LARGE SCALE GENOMIC DNA]</scope>
</reference>
<feature type="signal peptide" evidence="1">
    <location>
        <begin position="1"/>
        <end position="16"/>
    </location>
</feature>
<name>A0ABM1PBH2_DROAR</name>
<sequence length="186" mass="21649">MRTVLIVCGILQLWIALKLSYNEAVMFKMTNAVCKSYNESWVVIHKCRVRAISRNKTTFNFNATFLHPAYKIHYRAELFQKANGYKPWLVNATVDACRFLKRPFHPFAILLGKLFLEFSNFNHTCPYNASILIQNLIDGFYLKWTALPHTLPTGEYLLGMTWILDGSPTFITNVYFMFTEDLAPKY</sequence>
<dbReference type="PANTHER" id="PTHR20898:SF0">
    <property type="entry name" value="DAEDALUS ON 3-RELATED"/>
    <property type="match status" value="1"/>
</dbReference>
<dbReference type="PANTHER" id="PTHR20898">
    <property type="entry name" value="DAEDALUS ON 3-RELATED-RELATED"/>
    <property type="match status" value="1"/>
</dbReference>
<feature type="chain" id="PRO_5046528961" evidence="1">
    <location>
        <begin position="17"/>
        <end position="186"/>
    </location>
</feature>
<dbReference type="Proteomes" id="UP000694904">
    <property type="component" value="Chromosome 5"/>
</dbReference>
<reference evidence="3" key="3">
    <citation type="submission" date="2025-08" db="UniProtKB">
        <authorList>
            <consortium name="RefSeq"/>
        </authorList>
    </citation>
    <scope>IDENTIFICATION</scope>
    <source>
        <tissue evidence="3">Whole organism</tissue>
    </source>
</reference>
<evidence type="ECO:0000256" key="1">
    <source>
        <dbReference type="SAM" id="SignalP"/>
    </source>
</evidence>
<dbReference type="SMART" id="SM00697">
    <property type="entry name" value="DM8"/>
    <property type="match status" value="1"/>
</dbReference>
<reference evidence="2" key="2">
    <citation type="journal article" date="2016" name="G3 (Bethesda)">
        <title>Genome Evolution in Three Species of Cactophilic Drosophila.</title>
        <authorList>
            <person name="Sanchez-Flores A."/>
            <person name="Penazola F."/>
            <person name="Carpinteyro-Ponce J."/>
            <person name="Nazario-Yepiz N."/>
            <person name="Abreu-Goodger C."/>
            <person name="Machado C.A."/>
            <person name="Markow T.A."/>
        </authorList>
    </citation>
    <scope>NUCLEOTIDE SEQUENCE [LARGE SCALE GENOMIC DNA]</scope>
</reference>
<evidence type="ECO:0000313" key="3">
    <source>
        <dbReference type="RefSeq" id="XP_017864558.1"/>
    </source>
</evidence>
<keyword evidence="2" id="KW-1185">Reference proteome</keyword>
<evidence type="ECO:0000313" key="2">
    <source>
        <dbReference type="Proteomes" id="UP000694904"/>
    </source>
</evidence>
<protein>
    <submittedName>
        <fullName evidence="3">Uncharacterized protein LOC108614848</fullName>
    </submittedName>
</protein>
<gene>
    <name evidence="3" type="primary">LOC108614848</name>
</gene>
<dbReference type="InterPro" id="IPR010512">
    <property type="entry name" value="DUF1091"/>
</dbReference>
<keyword evidence="1" id="KW-0732">Signal</keyword>
<proteinExistence type="predicted"/>
<dbReference type="RefSeq" id="XP_017864558.1">
    <property type="nucleotide sequence ID" value="XM_018009069.1"/>
</dbReference>